<dbReference type="EMBL" id="ACFW01000030">
    <property type="protein sequence ID" value="EER26223.1"/>
    <property type="molecule type" value="Genomic_DNA"/>
</dbReference>
<feature type="chain" id="PRO_5002956129" evidence="2">
    <location>
        <begin position="20"/>
        <end position="656"/>
    </location>
</feature>
<feature type="signal peptide" evidence="2">
    <location>
        <begin position="1"/>
        <end position="19"/>
    </location>
</feature>
<name>C5P911_COCP7</name>
<feature type="compositionally biased region" description="Polar residues" evidence="1">
    <location>
        <begin position="422"/>
        <end position="434"/>
    </location>
</feature>
<sequence>MRVKDLVTVLLALISSSSCSPTRRLPWNPRLHGVAGFRNCTTSNPTQISVINSVVVTLTIPPPSVPSTTRGSDAKATVCLEFVDSGGSGAPRVVLCSPTTQSTAFLTTSGIRGSGGVGATGYPAIISISDGTASPELESTHRPMLSSIAGKNDTRPSITGTGAFSTTFVRTTVTKRPCPSSSTSSPAPPPNVPITISFPGSDPPESPDSTTMHVSDITLFTMSGIPSPSPPTSTTSSLSSPSIPSIPPNPPSVSPKSDIPLGSSSEGLLSLLAPRLFVEIFKMTNFFHQIYLSHANRVVTDYITRGRRHKISRAQIEMQILKEIEKSSLPSAYRVSWYALVLQSDTFDIYWLGQRDQHHLSKESIARLKPDESLIEECVFESPESSPACSDREMSNSPQAETTAEGVSSISSSSSNDDDGTIDNQPSSASNTPPIAQPESEERAEAYKATPAETLIPSIEGGPVHPHVSGKTISEIVVIPGTSRKTTPRPAQPARKARKTTATASTPKKQKAARMKAPSKKKPKVALKKPRVTLGTTTEESEKDQEPMNAEPNGVDPELQMGSRATSAGDRDQTKTQERVKKAWETRRRKAAEKAAEKAAAKAVALAQEEGTATCHNTVVQPAASPAAKAGKGRGRKKKAVRFNLPETNPDGEEKY</sequence>
<keyword evidence="2" id="KW-0732">Signal</keyword>
<evidence type="ECO:0000313" key="3">
    <source>
        <dbReference type="EMBL" id="EER26223.1"/>
    </source>
</evidence>
<feature type="region of interest" description="Disordered" evidence="1">
    <location>
        <begin position="146"/>
        <end position="165"/>
    </location>
</feature>
<feature type="compositionally biased region" description="Low complexity" evidence="1">
    <location>
        <begin position="232"/>
        <end position="243"/>
    </location>
</feature>
<evidence type="ECO:0000256" key="2">
    <source>
        <dbReference type="SAM" id="SignalP"/>
    </source>
</evidence>
<feature type="compositionally biased region" description="Basic and acidic residues" evidence="1">
    <location>
        <begin position="569"/>
        <end position="595"/>
    </location>
</feature>
<reference evidence="3 4" key="1">
    <citation type="journal article" date="2009" name="Genome Res.">
        <title>Comparative genomic analyses of the human fungal pathogens Coccidioides and their relatives.</title>
        <authorList>
            <person name="Sharpton T.J."/>
            <person name="Stajich J.E."/>
            <person name="Rounsley S.D."/>
            <person name="Gardner M.J."/>
            <person name="Wortman J.R."/>
            <person name="Jordar V.S."/>
            <person name="Maiti R."/>
            <person name="Kodira C.D."/>
            <person name="Neafsey D.E."/>
            <person name="Zeng Q."/>
            <person name="Hung C.-Y."/>
            <person name="McMahan C."/>
            <person name="Muszewska A."/>
            <person name="Grynberg M."/>
            <person name="Mandel M.A."/>
            <person name="Kellner E.M."/>
            <person name="Barker B.M."/>
            <person name="Galgiani J.N."/>
            <person name="Orbach M.J."/>
            <person name="Kirkland T.N."/>
            <person name="Cole G.T."/>
            <person name="Henn M.R."/>
            <person name="Birren B.W."/>
            <person name="Taylor J.W."/>
        </authorList>
    </citation>
    <scope>NUCLEOTIDE SEQUENCE [LARGE SCALE GENOMIC DNA]</scope>
    <source>
        <strain evidence="4">C735</strain>
    </source>
</reference>
<dbReference type="KEGG" id="cpw:9693851"/>
<feature type="compositionally biased region" description="Basic residues" evidence="1">
    <location>
        <begin position="631"/>
        <end position="641"/>
    </location>
</feature>
<organism evidence="3 4">
    <name type="scientific">Coccidioides posadasii (strain C735)</name>
    <name type="common">Valley fever fungus</name>
    <dbReference type="NCBI Taxonomy" id="222929"/>
    <lineage>
        <taxon>Eukaryota</taxon>
        <taxon>Fungi</taxon>
        <taxon>Dikarya</taxon>
        <taxon>Ascomycota</taxon>
        <taxon>Pezizomycotina</taxon>
        <taxon>Eurotiomycetes</taxon>
        <taxon>Eurotiomycetidae</taxon>
        <taxon>Onygenales</taxon>
        <taxon>Onygenaceae</taxon>
        <taxon>Coccidioides</taxon>
    </lineage>
</organism>
<proteinExistence type="predicted"/>
<protein>
    <submittedName>
        <fullName evidence="3">Uncharacterized protein</fullName>
    </submittedName>
</protein>
<evidence type="ECO:0000256" key="1">
    <source>
        <dbReference type="SAM" id="MobiDB-lite"/>
    </source>
</evidence>
<feature type="region of interest" description="Disordered" evidence="1">
    <location>
        <begin position="622"/>
        <end position="656"/>
    </location>
</feature>
<dbReference type="OrthoDB" id="4207625at2759"/>
<feature type="compositionally biased region" description="Pro residues" evidence="1">
    <location>
        <begin position="244"/>
        <end position="253"/>
    </location>
</feature>
<feature type="compositionally biased region" description="Polar residues" evidence="1">
    <location>
        <begin position="395"/>
        <end position="406"/>
    </location>
</feature>
<evidence type="ECO:0000313" key="4">
    <source>
        <dbReference type="Proteomes" id="UP000009084"/>
    </source>
</evidence>
<dbReference type="AlphaFoldDB" id="C5P911"/>
<feature type="region of interest" description="Disordered" evidence="1">
    <location>
        <begin position="478"/>
        <end position="595"/>
    </location>
</feature>
<dbReference type="HOGENOM" id="CLU_417964_0_0_1"/>
<feature type="compositionally biased region" description="Polar residues" evidence="1">
    <location>
        <begin position="155"/>
        <end position="165"/>
    </location>
</feature>
<dbReference type="VEuPathDB" id="FungiDB:CPC735_003930"/>
<feature type="region of interest" description="Disordered" evidence="1">
    <location>
        <begin position="379"/>
        <end position="447"/>
    </location>
</feature>
<dbReference type="PROSITE" id="PS51257">
    <property type="entry name" value="PROKAR_LIPOPROTEIN"/>
    <property type="match status" value="1"/>
</dbReference>
<gene>
    <name evidence="3" type="ORF">CPC735_003930</name>
</gene>
<feature type="compositionally biased region" description="Basic residues" evidence="1">
    <location>
        <begin position="508"/>
        <end position="531"/>
    </location>
</feature>
<feature type="region of interest" description="Disordered" evidence="1">
    <location>
        <begin position="174"/>
        <end position="259"/>
    </location>
</feature>
<dbReference type="Proteomes" id="UP000009084">
    <property type="component" value="Unassembled WGS sequence"/>
</dbReference>
<comment type="caution">
    <text evidence="3">The sequence shown here is derived from an EMBL/GenBank/DDBJ whole genome shotgun (WGS) entry which is preliminary data.</text>
</comment>
<feature type="compositionally biased region" description="Polar residues" evidence="1">
    <location>
        <begin position="207"/>
        <end position="221"/>
    </location>
</feature>
<accession>C5P911</accession>